<dbReference type="PANTHER" id="PTHR43790">
    <property type="entry name" value="CARBOHYDRATE TRANSPORT ATP-BINDING PROTEIN MG119-RELATED"/>
    <property type="match status" value="1"/>
</dbReference>
<keyword evidence="2" id="KW-1003">Cell membrane</keyword>
<evidence type="ECO:0000256" key="3">
    <source>
        <dbReference type="ARBA" id="ARBA00022597"/>
    </source>
</evidence>
<evidence type="ECO:0000256" key="5">
    <source>
        <dbReference type="ARBA" id="ARBA00022741"/>
    </source>
</evidence>
<gene>
    <name evidence="10" type="ORF">WMO75_10870</name>
</gene>
<keyword evidence="3" id="KW-0762">Sugar transport</keyword>
<dbReference type="Gene3D" id="3.40.50.300">
    <property type="entry name" value="P-loop containing nucleotide triphosphate hydrolases"/>
    <property type="match status" value="2"/>
</dbReference>
<dbReference type="CDD" id="cd03215">
    <property type="entry name" value="ABC_Carb_Monos_II"/>
    <property type="match status" value="1"/>
</dbReference>
<organism evidence="10 11">
    <name type="scientific">Blautia intestinihominis</name>
    <dbReference type="NCBI Taxonomy" id="3133152"/>
    <lineage>
        <taxon>Bacteria</taxon>
        <taxon>Bacillati</taxon>
        <taxon>Bacillota</taxon>
        <taxon>Clostridia</taxon>
        <taxon>Lachnospirales</taxon>
        <taxon>Lachnospiraceae</taxon>
        <taxon>Blautia</taxon>
    </lineage>
</organism>
<dbReference type="PROSITE" id="PS00211">
    <property type="entry name" value="ABC_TRANSPORTER_1"/>
    <property type="match status" value="1"/>
</dbReference>
<dbReference type="Pfam" id="PF00005">
    <property type="entry name" value="ABC_tran"/>
    <property type="match status" value="2"/>
</dbReference>
<reference evidence="10 11" key="1">
    <citation type="submission" date="2024-03" db="EMBL/GenBank/DDBJ databases">
        <title>Human intestinal bacterial collection.</title>
        <authorList>
            <person name="Pauvert C."/>
            <person name="Hitch T.C.A."/>
            <person name="Clavel T."/>
        </authorList>
    </citation>
    <scope>NUCLEOTIDE SEQUENCE [LARGE SCALE GENOMIC DNA]</scope>
    <source>
        <strain evidence="10 11">CLA-AA-H95</strain>
    </source>
</reference>
<dbReference type="InterPro" id="IPR050107">
    <property type="entry name" value="ABC_carbohydrate_import_ATPase"/>
</dbReference>
<evidence type="ECO:0000256" key="1">
    <source>
        <dbReference type="ARBA" id="ARBA00022448"/>
    </source>
</evidence>
<evidence type="ECO:0000313" key="11">
    <source>
        <dbReference type="Proteomes" id="UP001446032"/>
    </source>
</evidence>
<evidence type="ECO:0000256" key="8">
    <source>
        <dbReference type="ARBA" id="ARBA00023136"/>
    </source>
</evidence>
<name>A0ABV1ANA9_9FIRM</name>
<dbReference type="EMBL" id="JBBMEI010000031">
    <property type="protein sequence ID" value="MEQ2358831.1"/>
    <property type="molecule type" value="Genomic_DNA"/>
</dbReference>
<evidence type="ECO:0000259" key="9">
    <source>
        <dbReference type="PROSITE" id="PS50893"/>
    </source>
</evidence>
<sequence>METILEMKNISKHFSGVKALDKIQFDLRKGEIHSLLGENGAGKSTMIKILAGIHTPTEGQIFINGKEVKIEKVSDAKELGISVIHQELSLVPYMTVAENIYLGRMPSKKSGFVDDRKLEADAYKVLERLGVQDVIHVNDYPANLTVAQQQMVEIARALSVDSKILIMDEPTASLTERETVQLLEFVQMLKNQGVAIIYISHRMDEVFQISDRITVFRDGQYIATRNIGEVTYDDVIRLMVGREMKDVYPEVNLTKGKELLRVEHLDDGKFLKDISFELHQGEILGFYGLVGSGRTEIMRYLFGVDKGAAYNAWLEGREFKVSNPKEAIEAGIILAPESRKEQGLVLIQDIRFNTVLAILDKLIHGVKTDKKQETEIVEKYMKKMRTKATSAAHITGQLSGGNQQKVVLAKCLATNPKILILDEPTRGIDVGAKFEIYKMITELAEEGVGIIFISSELPEILNLSTRVITMHEGQKTGELAREELSEELVLKYATGGANK</sequence>
<dbReference type="InterPro" id="IPR027417">
    <property type="entry name" value="P-loop_NTPase"/>
</dbReference>
<evidence type="ECO:0000256" key="2">
    <source>
        <dbReference type="ARBA" id="ARBA00022475"/>
    </source>
</evidence>
<dbReference type="InterPro" id="IPR003439">
    <property type="entry name" value="ABC_transporter-like_ATP-bd"/>
</dbReference>
<feature type="domain" description="ABC transporter" evidence="9">
    <location>
        <begin position="254"/>
        <end position="497"/>
    </location>
</feature>
<keyword evidence="4" id="KW-0677">Repeat</keyword>
<dbReference type="RefSeq" id="WP_173905253.1">
    <property type="nucleotide sequence ID" value="NZ_JBBMEI010000031.1"/>
</dbReference>
<keyword evidence="7" id="KW-1278">Translocase</keyword>
<dbReference type="Proteomes" id="UP001446032">
    <property type="component" value="Unassembled WGS sequence"/>
</dbReference>
<keyword evidence="6 10" id="KW-0067">ATP-binding</keyword>
<dbReference type="SMART" id="SM00382">
    <property type="entry name" value="AAA"/>
    <property type="match status" value="2"/>
</dbReference>
<dbReference type="CDD" id="cd03216">
    <property type="entry name" value="ABC_Carb_Monos_I"/>
    <property type="match status" value="1"/>
</dbReference>
<dbReference type="InterPro" id="IPR017871">
    <property type="entry name" value="ABC_transporter-like_CS"/>
</dbReference>
<keyword evidence="5" id="KW-0547">Nucleotide-binding</keyword>
<keyword evidence="11" id="KW-1185">Reference proteome</keyword>
<keyword evidence="1" id="KW-0813">Transport</keyword>
<evidence type="ECO:0000256" key="4">
    <source>
        <dbReference type="ARBA" id="ARBA00022737"/>
    </source>
</evidence>
<feature type="domain" description="ABC transporter" evidence="9">
    <location>
        <begin position="5"/>
        <end position="243"/>
    </location>
</feature>
<dbReference type="PANTHER" id="PTHR43790:SF3">
    <property type="entry name" value="D-ALLOSE IMPORT ATP-BINDING PROTEIN ALSA-RELATED"/>
    <property type="match status" value="1"/>
</dbReference>
<protein>
    <submittedName>
        <fullName evidence="10">Sugar ABC transporter ATP-binding protein</fullName>
    </submittedName>
</protein>
<keyword evidence="8" id="KW-0472">Membrane</keyword>
<evidence type="ECO:0000256" key="7">
    <source>
        <dbReference type="ARBA" id="ARBA00022967"/>
    </source>
</evidence>
<dbReference type="SUPFAM" id="SSF52540">
    <property type="entry name" value="P-loop containing nucleoside triphosphate hydrolases"/>
    <property type="match status" value="2"/>
</dbReference>
<evidence type="ECO:0000313" key="10">
    <source>
        <dbReference type="EMBL" id="MEQ2358831.1"/>
    </source>
</evidence>
<evidence type="ECO:0000256" key="6">
    <source>
        <dbReference type="ARBA" id="ARBA00022840"/>
    </source>
</evidence>
<accession>A0ABV1ANA9</accession>
<dbReference type="GO" id="GO:0005524">
    <property type="term" value="F:ATP binding"/>
    <property type="evidence" value="ECO:0007669"/>
    <property type="project" value="UniProtKB-KW"/>
</dbReference>
<comment type="caution">
    <text evidence="10">The sequence shown here is derived from an EMBL/GenBank/DDBJ whole genome shotgun (WGS) entry which is preliminary data.</text>
</comment>
<proteinExistence type="predicted"/>
<dbReference type="PROSITE" id="PS50893">
    <property type="entry name" value="ABC_TRANSPORTER_2"/>
    <property type="match status" value="2"/>
</dbReference>
<dbReference type="InterPro" id="IPR003593">
    <property type="entry name" value="AAA+_ATPase"/>
</dbReference>